<accession>A0ABR7EFH7</accession>
<dbReference type="InterPro" id="IPR006427">
    <property type="entry name" value="Portal_HK97"/>
</dbReference>
<gene>
    <name evidence="1" type="ORF">H8S18_09125</name>
</gene>
<sequence length="414" mass="46497">MKFKLFGKTIEIKNGTSQLPPVQNDDEWAAYLAGRGYSISANTALKVAAVLRCVDVVAKTMASLPLELFREMKQGREKATTHPLYRILHRLPNRHTTAYEFWHMYVANVLLTTGGFAKILRDRRGFVAGLLNIPTVNASAIQTNQINGERYIYVTTDIGTTEVLRDGEFMYTPGMRFSSDTDPEDPMTIAADVLGLTRDLNSYAQSAFEEGANPGGFVEHPGALSEDAYNRFKADFEKNYMGALNAHKWLFLEEGARANPYSRDLEKSQALESRKFAVTEICRIFGVPPHKVFDLDRATFSNIEQQNIEFVQESIAPMAVRLEQTIYKDLLTEKEQGTYFAKFNVNGLLRGDIAARTAFYHSGRQDGWLNANDIRRLEDMNDISEEDGGDVYCVNGNYIPLSSVPQNLPKGAKQ</sequence>
<protein>
    <submittedName>
        <fullName evidence="1">Phage portal protein</fullName>
    </submittedName>
</protein>
<organism evidence="1 2">
    <name type="scientific">Christensenella tenuis</name>
    <dbReference type="NCBI Taxonomy" id="2763033"/>
    <lineage>
        <taxon>Bacteria</taxon>
        <taxon>Bacillati</taxon>
        <taxon>Bacillota</taxon>
        <taxon>Clostridia</taxon>
        <taxon>Christensenellales</taxon>
        <taxon>Christensenellaceae</taxon>
        <taxon>Christensenella</taxon>
    </lineage>
</organism>
<dbReference type="Proteomes" id="UP000606889">
    <property type="component" value="Unassembled WGS sequence"/>
</dbReference>
<comment type="caution">
    <text evidence="1">The sequence shown here is derived from an EMBL/GenBank/DDBJ whole genome shotgun (WGS) entry which is preliminary data.</text>
</comment>
<dbReference type="NCBIfam" id="TIGR01537">
    <property type="entry name" value="portal_HK97"/>
    <property type="match status" value="1"/>
</dbReference>
<name>A0ABR7EFH7_9FIRM</name>
<dbReference type="Pfam" id="PF04860">
    <property type="entry name" value="Phage_portal"/>
    <property type="match status" value="1"/>
</dbReference>
<evidence type="ECO:0000313" key="1">
    <source>
        <dbReference type="EMBL" id="MBC5648496.1"/>
    </source>
</evidence>
<reference evidence="1 2" key="1">
    <citation type="submission" date="2020-08" db="EMBL/GenBank/DDBJ databases">
        <title>Genome public.</title>
        <authorList>
            <person name="Liu C."/>
            <person name="Sun Q."/>
        </authorList>
    </citation>
    <scope>NUCLEOTIDE SEQUENCE [LARGE SCALE GENOMIC DNA]</scope>
    <source>
        <strain evidence="1 2">NSJ-35</strain>
    </source>
</reference>
<dbReference type="EMBL" id="JACOON010000004">
    <property type="protein sequence ID" value="MBC5648496.1"/>
    <property type="molecule type" value="Genomic_DNA"/>
</dbReference>
<keyword evidence="2" id="KW-1185">Reference proteome</keyword>
<dbReference type="InterPro" id="IPR006944">
    <property type="entry name" value="Phage/GTA_portal"/>
</dbReference>
<proteinExistence type="predicted"/>
<evidence type="ECO:0000313" key="2">
    <source>
        <dbReference type="Proteomes" id="UP000606889"/>
    </source>
</evidence>
<dbReference type="RefSeq" id="WP_186857998.1">
    <property type="nucleotide sequence ID" value="NZ_JACOON010000004.1"/>
</dbReference>